<geneLocation type="plasmid" evidence="2 3">
    <name>unnamed1</name>
</geneLocation>
<feature type="coiled-coil region" evidence="1">
    <location>
        <begin position="7"/>
        <end position="62"/>
    </location>
</feature>
<reference evidence="2" key="1">
    <citation type="submission" date="2022-10" db="EMBL/GenBank/DDBJ databases">
        <title>Vagococcus sp. isolated from poultry meat.</title>
        <authorList>
            <person name="Johansson P."/>
            <person name="Bjorkroth J."/>
        </authorList>
    </citation>
    <scope>NUCLEOTIDE SEQUENCE</scope>
    <source>
        <strain evidence="2">STAA11</strain>
        <plasmid evidence="2">unnamed1</plasmid>
    </source>
</reference>
<dbReference type="KEGG" id="vie:OL234_10695"/>
<name>A0AAF0CWK7_9ENTE</name>
<proteinExistence type="predicted"/>
<evidence type="ECO:0000313" key="2">
    <source>
        <dbReference type="EMBL" id="WEG74365.1"/>
    </source>
</evidence>
<sequence length="68" mass="7828">MEIEITQEDLQQLVNNQQSEIASLNLSINAISRVCNEKQSENEKLKLEISQLKAKKQSHKNYNKKGTK</sequence>
<accession>A0AAF0CWK7</accession>
<keyword evidence="3" id="KW-1185">Reference proteome</keyword>
<dbReference type="Proteomes" id="UP001179647">
    <property type="component" value="Plasmid unnamed1"/>
</dbReference>
<dbReference type="EMBL" id="CP110233">
    <property type="protein sequence ID" value="WEG74365.1"/>
    <property type="molecule type" value="Genomic_DNA"/>
</dbReference>
<dbReference type="AlphaFoldDB" id="A0AAF0CWK7"/>
<evidence type="ECO:0000256" key="1">
    <source>
        <dbReference type="SAM" id="Coils"/>
    </source>
</evidence>
<gene>
    <name evidence="2" type="ORF">OL234_10695</name>
</gene>
<protein>
    <submittedName>
        <fullName evidence="2">Uncharacterized protein</fullName>
    </submittedName>
</protein>
<evidence type="ECO:0000313" key="3">
    <source>
        <dbReference type="Proteomes" id="UP001179647"/>
    </source>
</evidence>
<organism evidence="2 3">
    <name type="scientific">Vagococcus intermedius</name>
    <dbReference type="NCBI Taxonomy" id="2991418"/>
    <lineage>
        <taxon>Bacteria</taxon>
        <taxon>Bacillati</taxon>
        <taxon>Bacillota</taxon>
        <taxon>Bacilli</taxon>
        <taxon>Lactobacillales</taxon>
        <taxon>Enterococcaceae</taxon>
        <taxon>Vagococcus</taxon>
    </lineage>
</organism>
<dbReference type="RefSeq" id="WP_275470165.1">
    <property type="nucleotide sequence ID" value="NZ_CP110233.1"/>
</dbReference>
<keyword evidence="1" id="KW-0175">Coiled coil</keyword>
<keyword evidence="2" id="KW-0614">Plasmid</keyword>